<dbReference type="InterPro" id="IPR001750">
    <property type="entry name" value="ND/Mrp_TM"/>
</dbReference>
<dbReference type="Proteomes" id="UP000297713">
    <property type="component" value="Unassembled WGS sequence"/>
</dbReference>
<keyword evidence="11" id="KW-1185">Reference proteome</keyword>
<feature type="domain" description="NADH:quinone oxidoreductase/Mrp antiporter transmembrane" evidence="9">
    <location>
        <begin position="125"/>
        <end position="410"/>
    </location>
</feature>
<feature type="transmembrane region" description="Helical" evidence="8">
    <location>
        <begin position="270"/>
        <end position="289"/>
    </location>
</feature>
<keyword evidence="4 8" id="KW-1133">Transmembrane helix</keyword>
<comment type="caution">
    <text evidence="10">The sequence shown here is derived from an EMBL/GenBank/DDBJ whole genome shotgun (WGS) entry which is preliminary data.</text>
</comment>
<feature type="transmembrane region" description="Helical" evidence="8">
    <location>
        <begin position="108"/>
        <end position="125"/>
    </location>
</feature>
<proteinExistence type="predicted"/>
<evidence type="ECO:0000313" key="10">
    <source>
        <dbReference type="EMBL" id="TFE67010.1"/>
    </source>
</evidence>
<feature type="transmembrane region" description="Helical" evidence="8">
    <location>
        <begin position="465"/>
        <end position="484"/>
    </location>
</feature>
<feature type="transmembrane region" description="Helical" evidence="8">
    <location>
        <begin position="418"/>
        <end position="444"/>
    </location>
</feature>
<keyword evidence="2" id="KW-1003">Cell membrane</keyword>
<dbReference type="EMBL" id="LXQC01000165">
    <property type="protein sequence ID" value="TFE67010.1"/>
    <property type="molecule type" value="Genomic_DNA"/>
</dbReference>
<dbReference type="InterPro" id="IPR003918">
    <property type="entry name" value="NADH_UbQ_OxRdtase"/>
</dbReference>
<keyword evidence="3 7" id="KW-0812">Transmembrane</keyword>
<feature type="transmembrane region" description="Helical" evidence="8">
    <location>
        <begin position="647"/>
        <end position="665"/>
    </location>
</feature>
<sequence>MKEYLLKGLLLFFLFYILFIFFAKKNYKGIYLLSSIYAGLSFLFSLFFLLSAQPSQSVAFPLGLPGTGAHFKIDALSAFFMLVVNLASFVSSLYGLGYGSHFSEQQRILPFYILFLGSMNMVLLASDMFGFLFFWELMSLSSWALVMSSHKEKETPEAGFIYLLMAVLGTFALLFSMSLIAAQSGSYSFEQMTKAVLSEKTSSVVFALALFGAGSKAGLVPLHVWLPRAHPAAPSHVSALMSGVMTKVAVYGFLRIVFDLLRTQQKWWSYLILIIAGVSTVSGVLYALMQHDLKKLLAYHTIENIGIIFVGIGLAMAFKTHGMVVASALSLTAALFHVLNHSLFKNLLFLGSGAIQSSTGWRDMEKLGGLITKMPHTALAFLIGSIAISALPPLNGFVSEWLLLQSILLSPQLPSWGLKFLVPAVGAFLALSAALAASCFIKVYGITFLGRPRSMSAMAACESDWCSVGAMYFVAFLCLLFGIFPAPVLHLLGSAVEALAGGVYFSLSGKPFYEPLSLNIDRNAYNGTFLILLLGGFFLFVLVMILGKASPYIRKTPIWDCGYPENSPSCQYTAGSYAQPIRKVFGPSFFALREKVVSYSPWLPRAARMYVRLHDLVWEYLFLPVATAVNRFSIKINVLQFLTVRRYLVLVFLTLVILLALLTIML</sequence>
<feature type="transmembrane region" description="Helical" evidence="8">
    <location>
        <begin position="6"/>
        <end position="23"/>
    </location>
</feature>
<organism evidence="10 11">
    <name type="scientific">Methylacidiphilum caldifontis</name>
    <dbReference type="NCBI Taxonomy" id="2795386"/>
    <lineage>
        <taxon>Bacteria</taxon>
        <taxon>Pseudomonadati</taxon>
        <taxon>Verrucomicrobiota</taxon>
        <taxon>Methylacidiphilae</taxon>
        <taxon>Methylacidiphilales</taxon>
        <taxon>Methylacidiphilaceae</taxon>
        <taxon>Methylacidiphilum (ex Ratnadevi et al. 2023)</taxon>
    </lineage>
</organism>
<dbReference type="PRINTS" id="PR01437">
    <property type="entry name" value="NUOXDRDTASE4"/>
</dbReference>
<dbReference type="GO" id="GO:0005886">
    <property type="term" value="C:plasma membrane"/>
    <property type="evidence" value="ECO:0007669"/>
    <property type="project" value="UniProtKB-SubCell"/>
</dbReference>
<dbReference type="GO" id="GO:0016491">
    <property type="term" value="F:oxidoreductase activity"/>
    <property type="evidence" value="ECO:0007669"/>
    <property type="project" value="UniProtKB-KW"/>
</dbReference>
<dbReference type="GO" id="GO:0042773">
    <property type="term" value="P:ATP synthesis coupled electron transport"/>
    <property type="evidence" value="ECO:0007669"/>
    <property type="project" value="InterPro"/>
</dbReference>
<dbReference type="PANTHER" id="PTHR42682">
    <property type="entry name" value="HYDROGENASE-4 COMPONENT F"/>
    <property type="match status" value="1"/>
</dbReference>
<comment type="subcellular location">
    <subcellularLocation>
        <location evidence="1">Cell membrane</location>
        <topology evidence="1">Multi-pass membrane protein</topology>
    </subcellularLocation>
    <subcellularLocation>
        <location evidence="7">Membrane</location>
        <topology evidence="7">Multi-pass membrane protein</topology>
    </subcellularLocation>
</comment>
<feature type="transmembrane region" description="Helical" evidence="8">
    <location>
        <begin position="202"/>
        <end position="225"/>
    </location>
</feature>
<dbReference type="Pfam" id="PF00361">
    <property type="entry name" value="Proton_antipo_M"/>
    <property type="match status" value="1"/>
</dbReference>
<evidence type="ECO:0000259" key="9">
    <source>
        <dbReference type="Pfam" id="PF00361"/>
    </source>
</evidence>
<evidence type="ECO:0000256" key="5">
    <source>
        <dbReference type="ARBA" id="ARBA00023002"/>
    </source>
</evidence>
<dbReference type="InterPro" id="IPR052175">
    <property type="entry name" value="ComplexI-like_HydComp"/>
</dbReference>
<evidence type="ECO:0000256" key="3">
    <source>
        <dbReference type="ARBA" id="ARBA00022692"/>
    </source>
</evidence>
<feature type="transmembrane region" description="Helical" evidence="8">
    <location>
        <begin position="30"/>
        <end position="53"/>
    </location>
</feature>
<evidence type="ECO:0000313" key="11">
    <source>
        <dbReference type="Proteomes" id="UP000297713"/>
    </source>
</evidence>
<dbReference type="OrthoDB" id="9807568at2"/>
<feature type="transmembrane region" description="Helical" evidence="8">
    <location>
        <begin position="73"/>
        <end position="96"/>
    </location>
</feature>
<evidence type="ECO:0000256" key="1">
    <source>
        <dbReference type="ARBA" id="ARBA00004651"/>
    </source>
</evidence>
<feature type="transmembrane region" description="Helical" evidence="8">
    <location>
        <begin position="524"/>
        <end position="546"/>
    </location>
</feature>
<accession>A0A4Y8P9C5</accession>
<dbReference type="NCBIfam" id="NF005086">
    <property type="entry name" value="PRK06521.1"/>
    <property type="match status" value="1"/>
</dbReference>
<gene>
    <name evidence="10" type="ORF">A7Q10_01580</name>
</gene>
<evidence type="ECO:0000256" key="4">
    <source>
        <dbReference type="ARBA" id="ARBA00022989"/>
    </source>
</evidence>
<evidence type="ECO:0000256" key="6">
    <source>
        <dbReference type="ARBA" id="ARBA00023136"/>
    </source>
</evidence>
<dbReference type="PANTHER" id="PTHR42682:SF3">
    <property type="entry name" value="FORMATE HYDROGENLYASE SUBUNIT 3-RELATED"/>
    <property type="match status" value="1"/>
</dbReference>
<feature type="transmembrane region" description="Helical" evidence="8">
    <location>
        <begin position="296"/>
        <end position="316"/>
    </location>
</feature>
<name>A0A4Y8P9C5_9BACT</name>
<reference evidence="10 11" key="1">
    <citation type="submission" date="2016-05" db="EMBL/GenBank/DDBJ databases">
        <title>Diversity and Homogeneity among Thermoacidophilic Verrucomicrobia Methanotrophs Linked with Geographical Origin.</title>
        <authorList>
            <person name="Erikstad H.-A."/>
            <person name="Smestad N.B."/>
            <person name="Ceballos R.M."/>
            <person name="Birkeland N.-K."/>
        </authorList>
    </citation>
    <scope>NUCLEOTIDE SEQUENCE [LARGE SCALE GENOMIC DNA]</scope>
    <source>
        <strain evidence="10 11">Phi</strain>
    </source>
</reference>
<dbReference type="RefSeq" id="WP_134440675.1">
    <property type="nucleotide sequence ID" value="NZ_LXQC01000165.1"/>
</dbReference>
<feature type="transmembrane region" description="Helical" evidence="8">
    <location>
        <begin position="160"/>
        <end position="182"/>
    </location>
</feature>
<keyword evidence="5" id="KW-0560">Oxidoreductase</keyword>
<evidence type="ECO:0000256" key="8">
    <source>
        <dbReference type="SAM" id="Phobius"/>
    </source>
</evidence>
<feature type="transmembrane region" description="Helical" evidence="8">
    <location>
        <begin position="378"/>
        <end position="398"/>
    </location>
</feature>
<keyword evidence="6 8" id="KW-0472">Membrane</keyword>
<evidence type="ECO:0000256" key="7">
    <source>
        <dbReference type="RuleBase" id="RU000320"/>
    </source>
</evidence>
<protein>
    <submittedName>
        <fullName evidence="10">Hydrogenase 4 subunit B</fullName>
    </submittedName>
</protein>
<dbReference type="GO" id="GO:0008137">
    <property type="term" value="F:NADH dehydrogenase (ubiquinone) activity"/>
    <property type="evidence" value="ECO:0007669"/>
    <property type="project" value="InterPro"/>
</dbReference>
<dbReference type="AlphaFoldDB" id="A0A4Y8P9C5"/>
<evidence type="ECO:0000256" key="2">
    <source>
        <dbReference type="ARBA" id="ARBA00022475"/>
    </source>
</evidence>